<sequence>MKIKILLITILTSITLFAQNGKLVSKKPIQVSKIPVIWNKISENNILKKDFEHLNNVNFYEITYKSDDKLVNGIVAEPSREGKFPLIIFNRGGNKEIGRKAKVKTLFIALMATSKLVDEGYVVIASCYREDDEFGGKDVNDVLSLTETAKEINKADPDRIGMFGWSRGGMMTYLSLKESNKIKTAVVGNGPTNLFELIKERPKMETMVCAKLIPDYKENKEEELKKRSVMYWYDQLHKNSSLLILSGTKDKRVNTNQADWIAEKLAKINYNFELRKFDTNHSFSNKQKELEKLLLNWFRVNL</sequence>
<dbReference type="Proteomes" id="UP001597062">
    <property type="component" value="Unassembled WGS sequence"/>
</dbReference>
<dbReference type="Gene3D" id="3.40.50.1820">
    <property type="entry name" value="alpha/beta hydrolase"/>
    <property type="match status" value="1"/>
</dbReference>
<dbReference type="EMBL" id="JBHTJR010000014">
    <property type="protein sequence ID" value="MFD0991902.1"/>
    <property type="molecule type" value="Genomic_DNA"/>
</dbReference>
<evidence type="ECO:0000256" key="1">
    <source>
        <dbReference type="ARBA" id="ARBA00022801"/>
    </source>
</evidence>
<dbReference type="SUPFAM" id="SSF53474">
    <property type="entry name" value="alpha/beta-Hydrolases"/>
    <property type="match status" value="1"/>
</dbReference>
<gene>
    <name evidence="3" type="ORF">ACFQ1U_01675</name>
</gene>
<evidence type="ECO:0000313" key="3">
    <source>
        <dbReference type="EMBL" id="MFD0991902.1"/>
    </source>
</evidence>
<dbReference type="InterPro" id="IPR029058">
    <property type="entry name" value="AB_hydrolase_fold"/>
</dbReference>
<keyword evidence="4" id="KW-1185">Reference proteome</keyword>
<dbReference type="GO" id="GO:0016787">
    <property type="term" value="F:hydrolase activity"/>
    <property type="evidence" value="ECO:0007669"/>
    <property type="project" value="UniProtKB-KW"/>
</dbReference>
<dbReference type="EC" id="3.4.-.-" evidence="3"/>
<evidence type="ECO:0000259" key="2">
    <source>
        <dbReference type="Pfam" id="PF00326"/>
    </source>
</evidence>
<name>A0ABW3JN31_9FLAO</name>
<dbReference type="PANTHER" id="PTHR42776:SF27">
    <property type="entry name" value="DIPEPTIDYL PEPTIDASE FAMILY MEMBER 6"/>
    <property type="match status" value="1"/>
</dbReference>
<feature type="domain" description="Peptidase S9 prolyl oligopeptidase catalytic" evidence="2">
    <location>
        <begin position="133"/>
        <end position="299"/>
    </location>
</feature>
<dbReference type="RefSeq" id="WP_386104646.1">
    <property type="nucleotide sequence ID" value="NZ_JBHTJR010000014.1"/>
</dbReference>
<proteinExistence type="predicted"/>
<dbReference type="Pfam" id="PF00326">
    <property type="entry name" value="Peptidase_S9"/>
    <property type="match status" value="1"/>
</dbReference>
<evidence type="ECO:0000313" key="4">
    <source>
        <dbReference type="Proteomes" id="UP001597062"/>
    </source>
</evidence>
<dbReference type="PANTHER" id="PTHR42776">
    <property type="entry name" value="SERINE PEPTIDASE S9 FAMILY MEMBER"/>
    <property type="match status" value="1"/>
</dbReference>
<accession>A0ABW3JN31</accession>
<comment type="caution">
    <text evidence="3">The sequence shown here is derived from an EMBL/GenBank/DDBJ whole genome shotgun (WGS) entry which is preliminary data.</text>
</comment>
<reference evidence="4" key="1">
    <citation type="journal article" date="2019" name="Int. J. Syst. Evol. Microbiol.">
        <title>The Global Catalogue of Microorganisms (GCM) 10K type strain sequencing project: providing services to taxonomists for standard genome sequencing and annotation.</title>
        <authorList>
            <consortium name="The Broad Institute Genomics Platform"/>
            <consortium name="The Broad Institute Genome Sequencing Center for Infectious Disease"/>
            <person name="Wu L."/>
            <person name="Ma J."/>
        </authorList>
    </citation>
    <scope>NUCLEOTIDE SEQUENCE [LARGE SCALE GENOMIC DNA]</scope>
    <source>
        <strain evidence="4">CCUG 60527</strain>
    </source>
</reference>
<keyword evidence="1 3" id="KW-0378">Hydrolase</keyword>
<organism evidence="3 4">
    <name type="scientific">Tenacibaculum geojense</name>
    <dbReference type="NCBI Taxonomy" id="915352"/>
    <lineage>
        <taxon>Bacteria</taxon>
        <taxon>Pseudomonadati</taxon>
        <taxon>Bacteroidota</taxon>
        <taxon>Flavobacteriia</taxon>
        <taxon>Flavobacteriales</taxon>
        <taxon>Flavobacteriaceae</taxon>
        <taxon>Tenacibaculum</taxon>
    </lineage>
</organism>
<protein>
    <submittedName>
        <fullName evidence="3">Alpha/beta hydrolase family protein</fullName>
        <ecNumber evidence="3">3.4.-.-</ecNumber>
    </submittedName>
</protein>
<dbReference type="InterPro" id="IPR001375">
    <property type="entry name" value="Peptidase_S9_cat"/>
</dbReference>